<evidence type="ECO:0000313" key="1">
    <source>
        <dbReference type="EMBL" id="KAF2691312.1"/>
    </source>
</evidence>
<dbReference type="EMBL" id="MU005570">
    <property type="protein sequence ID" value="KAF2691312.1"/>
    <property type="molecule type" value="Genomic_DNA"/>
</dbReference>
<organism evidence="1 2">
    <name type="scientific">Lentithecium fluviatile CBS 122367</name>
    <dbReference type="NCBI Taxonomy" id="1168545"/>
    <lineage>
        <taxon>Eukaryota</taxon>
        <taxon>Fungi</taxon>
        <taxon>Dikarya</taxon>
        <taxon>Ascomycota</taxon>
        <taxon>Pezizomycotina</taxon>
        <taxon>Dothideomycetes</taxon>
        <taxon>Pleosporomycetidae</taxon>
        <taxon>Pleosporales</taxon>
        <taxon>Massarineae</taxon>
        <taxon>Lentitheciaceae</taxon>
        <taxon>Lentithecium</taxon>
    </lineage>
</organism>
<name>A0A6G1JL72_9PLEO</name>
<dbReference type="AlphaFoldDB" id="A0A6G1JL72"/>
<sequence>MASRERERERERAFALCEVFGNVDTVTSHISLQAAQTLNRTTQVKPTFLYPPAATMHRGRYLAWSHRANLLQRPKKSPIPFRNLTKLIASPFMTSTLRSRGHDTTALEHKTCQHHRQAFLPVSATPSTKLVIEPRRLPRPIPRTFYRFKLQGPSTETTPSSSPHPASHLWKIRSQIQPISSPFGELECGSGEAMPSRSLCGGMRWGLGPRIVRRWHWSY</sequence>
<reference evidence="1" key="1">
    <citation type="journal article" date="2020" name="Stud. Mycol.">
        <title>101 Dothideomycetes genomes: a test case for predicting lifestyles and emergence of pathogens.</title>
        <authorList>
            <person name="Haridas S."/>
            <person name="Albert R."/>
            <person name="Binder M."/>
            <person name="Bloem J."/>
            <person name="Labutti K."/>
            <person name="Salamov A."/>
            <person name="Andreopoulos B."/>
            <person name="Baker S."/>
            <person name="Barry K."/>
            <person name="Bills G."/>
            <person name="Bluhm B."/>
            <person name="Cannon C."/>
            <person name="Castanera R."/>
            <person name="Culley D."/>
            <person name="Daum C."/>
            <person name="Ezra D."/>
            <person name="Gonzalez J."/>
            <person name="Henrissat B."/>
            <person name="Kuo A."/>
            <person name="Liang C."/>
            <person name="Lipzen A."/>
            <person name="Lutzoni F."/>
            <person name="Magnuson J."/>
            <person name="Mondo S."/>
            <person name="Nolan M."/>
            <person name="Ohm R."/>
            <person name="Pangilinan J."/>
            <person name="Park H.-J."/>
            <person name="Ramirez L."/>
            <person name="Alfaro M."/>
            <person name="Sun H."/>
            <person name="Tritt A."/>
            <person name="Yoshinaga Y."/>
            <person name="Zwiers L.-H."/>
            <person name="Turgeon B."/>
            <person name="Goodwin S."/>
            <person name="Spatafora J."/>
            <person name="Crous P."/>
            <person name="Grigoriev I."/>
        </authorList>
    </citation>
    <scope>NUCLEOTIDE SEQUENCE</scope>
    <source>
        <strain evidence="1">CBS 122367</strain>
    </source>
</reference>
<dbReference type="Proteomes" id="UP000799291">
    <property type="component" value="Unassembled WGS sequence"/>
</dbReference>
<protein>
    <submittedName>
        <fullName evidence="1">Uncharacterized protein</fullName>
    </submittedName>
</protein>
<gene>
    <name evidence="1" type="ORF">K458DRAFT_70315</name>
</gene>
<keyword evidence="2" id="KW-1185">Reference proteome</keyword>
<accession>A0A6G1JL72</accession>
<evidence type="ECO:0000313" key="2">
    <source>
        <dbReference type="Proteomes" id="UP000799291"/>
    </source>
</evidence>
<proteinExistence type="predicted"/>